<feature type="domain" description="Flagellin C-terminal" evidence="6">
    <location>
        <begin position="392"/>
        <end position="477"/>
    </location>
</feature>
<dbReference type="PANTHER" id="PTHR42792:SF2">
    <property type="entry name" value="FLAGELLIN"/>
    <property type="match status" value="1"/>
</dbReference>
<evidence type="ECO:0000313" key="7">
    <source>
        <dbReference type="EMBL" id="AQQ00531.1"/>
    </source>
</evidence>
<evidence type="ECO:0000259" key="5">
    <source>
        <dbReference type="Pfam" id="PF00669"/>
    </source>
</evidence>
<dbReference type="Gene3D" id="2.30.220.10">
    <property type="entry name" value="f41 fragment of flagellin, C-terminal domain"/>
    <property type="match status" value="1"/>
</dbReference>
<dbReference type="RefSeq" id="WP_077537219.1">
    <property type="nucleotide sequence ID" value="NZ_CANLYY010000061.1"/>
</dbReference>
<dbReference type="Gene3D" id="2.170.280.10">
    <property type="entry name" value="f41 fragment of flagellin, middle domain"/>
    <property type="match status" value="1"/>
</dbReference>
<sequence>MALSVNTNTASLNAQRNLSKSSDALGTSMQRLSSGMKINSAKDDAAGLQIANRLTSQVNGLGVAQRNANDGISMAQTAEGAMQESSNILQRMRDLSLQSANGSNDADARAALQKEVGALQQELTRISETTKFGGTSLIDGSFGTKQFQVGSNANETINVSLRDMSADAIGANEIKGAATSTVSALGDAQSVSLAANMATSAQTVNLNGVDIEIAANSGAADIAATINASGAGVKAEAELETEIVGIDSGANAVITIGEDEYDLGKFGGDMERLAKDMQADGHDAIYDGTDKITLKTTGVNGVDVAGTAAAGVGSFTIGGKTVSSVATELTASVSAELNLSSADKIGISGSSADEIFGSDAGTIISTGGSSKLTAVEDIDISGSTSTGAQNAIKTIDAALAQIDAQRADLGAVQNRFGHTISNLANVSENVSASRSRIQDTDYAAETAQLTKNQIMQQAGTTILAQSNQLPQAALSLLG</sequence>
<dbReference type="GO" id="GO:0005198">
    <property type="term" value="F:structural molecule activity"/>
    <property type="evidence" value="ECO:0007669"/>
    <property type="project" value="UniProtKB-UniRule"/>
</dbReference>
<dbReference type="Gene3D" id="1.20.1330.10">
    <property type="entry name" value="f41 fragment of flagellin, N-terminal domain"/>
    <property type="match status" value="1"/>
</dbReference>
<evidence type="ECO:0000256" key="1">
    <source>
        <dbReference type="ARBA" id="ARBA00005709"/>
    </source>
</evidence>
<dbReference type="Pfam" id="PF00700">
    <property type="entry name" value="Flagellin_C"/>
    <property type="match status" value="1"/>
</dbReference>
<dbReference type="GO" id="GO:0005576">
    <property type="term" value="C:extracellular region"/>
    <property type="evidence" value="ECO:0007669"/>
    <property type="project" value="UniProtKB-SubCell"/>
</dbReference>
<dbReference type="EMBL" id="CP019628">
    <property type="protein sequence ID" value="AQQ00531.1"/>
    <property type="molecule type" value="Genomic_DNA"/>
</dbReference>
<protein>
    <recommendedName>
        <fullName evidence="4">Flagellin</fullName>
    </recommendedName>
</protein>
<dbReference type="STRING" id="247523.B0W48_12400"/>
<comment type="function">
    <text evidence="4">Flagellin is the subunit protein which polymerizes to form the filaments of bacterial flagella.</text>
</comment>
<gene>
    <name evidence="7" type="ORF">B0W48_12400</name>
</gene>
<dbReference type="PRINTS" id="PR00207">
    <property type="entry name" value="FLAGELLIN"/>
</dbReference>
<feature type="domain" description="Flagellin N-terminal" evidence="5">
    <location>
        <begin position="5"/>
        <end position="141"/>
    </location>
</feature>
<dbReference type="InterPro" id="IPR001029">
    <property type="entry name" value="Flagellin_N"/>
</dbReference>
<accession>A0A1Q2GZS8</accession>
<dbReference type="GO" id="GO:0009288">
    <property type="term" value="C:bacterial-type flagellum"/>
    <property type="evidence" value="ECO:0007669"/>
    <property type="project" value="UniProtKB-SubCell"/>
</dbReference>
<keyword evidence="7" id="KW-0966">Cell projection</keyword>
<dbReference type="Gene3D" id="6.10.10.10">
    <property type="entry name" value="Flagellar export chaperone, C-terminal domain"/>
    <property type="match status" value="1"/>
</dbReference>
<dbReference type="Gene3D" id="6.10.280.190">
    <property type="match status" value="1"/>
</dbReference>
<dbReference type="SUPFAM" id="SSF64518">
    <property type="entry name" value="Phase 1 flagellin"/>
    <property type="match status" value="1"/>
</dbReference>
<dbReference type="InterPro" id="IPR046358">
    <property type="entry name" value="Flagellin_C"/>
</dbReference>
<evidence type="ECO:0000256" key="4">
    <source>
        <dbReference type="RuleBase" id="RU362073"/>
    </source>
</evidence>
<comment type="subcellular location">
    <subcellularLocation>
        <location evidence="4">Secreted</location>
    </subcellularLocation>
    <subcellularLocation>
        <location evidence="4">Bacterial flagellum</location>
    </subcellularLocation>
</comment>
<evidence type="ECO:0000259" key="6">
    <source>
        <dbReference type="Pfam" id="PF00700"/>
    </source>
</evidence>
<organism evidence="7 8">
    <name type="scientific">Pseudoalteromonas aliena</name>
    <dbReference type="NCBI Taxonomy" id="247523"/>
    <lineage>
        <taxon>Bacteria</taxon>
        <taxon>Pseudomonadati</taxon>
        <taxon>Pseudomonadota</taxon>
        <taxon>Gammaproteobacteria</taxon>
        <taxon>Alteromonadales</taxon>
        <taxon>Pseudoalteromonadaceae</taxon>
        <taxon>Pseudoalteromonas</taxon>
    </lineage>
</organism>
<dbReference type="KEGG" id="paln:B0W48_12400"/>
<dbReference type="Pfam" id="PF00669">
    <property type="entry name" value="Flagellin_N"/>
    <property type="match status" value="1"/>
</dbReference>
<keyword evidence="3 4" id="KW-0975">Bacterial flagellum</keyword>
<dbReference type="AlphaFoldDB" id="A0A1Q2GZS8"/>
<keyword evidence="2 4" id="KW-0964">Secreted</keyword>
<dbReference type="PANTHER" id="PTHR42792">
    <property type="entry name" value="FLAGELLIN"/>
    <property type="match status" value="1"/>
</dbReference>
<evidence type="ECO:0000256" key="2">
    <source>
        <dbReference type="ARBA" id="ARBA00022525"/>
    </source>
</evidence>
<dbReference type="InterPro" id="IPR042187">
    <property type="entry name" value="Flagellin_C_sub2"/>
</dbReference>
<comment type="similarity">
    <text evidence="1 4">Belongs to the bacterial flagellin family.</text>
</comment>
<evidence type="ECO:0000313" key="8">
    <source>
        <dbReference type="Proteomes" id="UP000188243"/>
    </source>
</evidence>
<keyword evidence="7" id="KW-0969">Cilium</keyword>
<dbReference type="Proteomes" id="UP000188243">
    <property type="component" value="Chromosome"/>
</dbReference>
<reference evidence="7 8" key="1">
    <citation type="submission" date="2017-02" db="EMBL/GenBank/DDBJ databases">
        <title>Complete genome sequence of the cold-active Pseudoalteromonas aliena strain EH1 isolated from Arctic seawater.</title>
        <authorList>
            <person name="Kim E."/>
            <person name="Heo E."/>
            <person name="Kim H."/>
            <person name="Kim D."/>
        </authorList>
    </citation>
    <scope>NUCLEOTIDE SEQUENCE [LARGE SCALE GENOMIC DNA]</scope>
    <source>
        <strain evidence="7 8">EH1</strain>
    </source>
</reference>
<dbReference type="InterPro" id="IPR001492">
    <property type="entry name" value="Flagellin"/>
</dbReference>
<proteinExistence type="inferred from homology"/>
<evidence type="ECO:0000256" key="3">
    <source>
        <dbReference type="ARBA" id="ARBA00023143"/>
    </source>
</evidence>
<name>A0A1Q2GZS8_9GAMM</name>
<keyword evidence="7" id="KW-0282">Flagellum</keyword>